<dbReference type="Proteomes" id="UP001642464">
    <property type="component" value="Unassembled WGS sequence"/>
</dbReference>
<dbReference type="PROSITE" id="PS50012">
    <property type="entry name" value="RCC1_3"/>
    <property type="match status" value="1"/>
</dbReference>
<feature type="repeat" description="RCC1" evidence="2">
    <location>
        <begin position="425"/>
        <end position="476"/>
    </location>
</feature>
<evidence type="ECO:0000313" key="4">
    <source>
        <dbReference type="EMBL" id="CAK9046680.1"/>
    </source>
</evidence>
<gene>
    <name evidence="4" type="ORF">SCF082_LOCUS26235</name>
</gene>
<name>A0ABP0M5B7_9DINO</name>
<reference evidence="4 5" key="1">
    <citation type="submission" date="2024-02" db="EMBL/GenBank/DDBJ databases">
        <authorList>
            <person name="Chen Y."/>
            <person name="Shah S."/>
            <person name="Dougan E. K."/>
            <person name="Thang M."/>
            <person name="Chan C."/>
        </authorList>
    </citation>
    <scope>NUCLEOTIDE SEQUENCE [LARGE SCALE GENOMIC DNA]</scope>
</reference>
<protein>
    <submittedName>
        <fullName evidence="4">Uncharacterized protein</fullName>
    </submittedName>
</protein>
<keyword evidence="5" id="KW-1185">Reference proteome</keyword>
<comment type="caution">
    <text evidence="4">The sequence shown here is derived from an EMBL/GenBank/DDBJ whole genome shotgun (WGS) entry which is preliminary data.</text>
</comment>
<dbReference type="InterPro" id="IPR009091">
    <property type="entry name" value="RCC1/BLIP-II"/>
</dbReference>
<dbReference type="Pfam" id="PF00415">
    <property type="entry name" value="RCC1"/>
    <property type="match status" value="1"/>
</dbReference>
<dbReference type="InterPro" id="IPR000408">
    <property type="entry name" value="Reg_chr_condens"/>
</dbReference>
<feature type="region of interest" description="Disordered" evidence="3">
    <location>
        <begin position="15"/>
        <end position="70"/>
    </location>
</feature>
<accession>A0ABP0M5B7</accession>
<dbReference type="PANTHER" id="PTHR22870">
    <property type="entry name" value="REGULATOR OF CHROMOSOME CONDENSATION"/>
    <property type="match status" value="1"/>
</dbReference>
<dbReference type="SUPFAM" id="SSF50985">
    <property type="entry name" value="RCC1/BLIP-II"/>
    <property type="match status" value="1"/>
</dbReference>
<evidence type="ECO:0000256" key="3">
    <source>
        <dbReference type="SAM" id="MobiDB-lite"/>
    </source>
</evidence>
<keyword evidence="1" id="KW-0677">Repeat</keyword>
<feature type="compositionally biased region" description="Polar residues" evidence="3">
    <location>
        <begin position="332"/>
        <end position="343"/>
    </location>
</feature>
<dbReference type="Gene3D" id="2.130.10.30">
    <property type="entry name" value="Regulator of chromosome condensation 1/beta-lactamase-inhibitor protein II"/>
    <property type="match status" value="1"/>
</dbReference>
<feature type="region of interest" description="Disordered" evidence="3">
    <location>
        <begin position="314"/>
        <end position="370"/>
    </location>
</feature>
<dbReference type="PANTHER" id="PTHR22870:SF408">
    <property type="entry name" value="OS09G0560450 PROTEIN"/>
    <property type="match status" value="1"/>
</dbReference>
<dbReference type="EMBL" id="CAXAMM010019890">
    <property type="protein sequence ID" value="CAK9046680.1"/>
    <property type="molecule type" value="Genomic_DNA"/>
</dbReference>
<evidence type="ECO:0000256" key="1">
    <source>
        <dbReference type="ARBA" id="ARBA00022737"/>
    </source>
</evidence>
<proteinExistence type="predicted"/>
<dbReference type="InterPro" id="IPR051210">
    <property type="entry name" value="Ub_ligase/GEF_domain"/>
</dbReference>
<sequence>MEVKHTVFDPRRLKLDRSTHRPGGFFDLPAHTRSTPPSRDGFPRPGSRGDTGARRLKPIPESAQSEAGDRTVALRSNRCVELMGAEPVEPWRSPAVVDFALGLDQGRLDALVLQGPRGTALRAAGEAADHQVASKAVAEIEAQRQNALSSGVEGPRADATELPRFNAARRNAVPRGEDLALSKLAVPRAPLAFGAVYEYRDACGTAKVVASTATMPEKQYALDQRHYEHRLPKRDPQLVWVGLTGGRGGLNEAEMASVRRRVADARAERLNAKKLSDIKPYSLRFRSQVAVGAEGQCLSWGDDSKIQLGLGDTRSAVGEERPSSGSRGFLRQRQTGETMSTPSGFRGGPEDKRSRAASTSQRSYKDFESHQQVTPAMMMEIPLEPQRQVHGSPYPPPSDVRCGDDFTLLLVRDSPDWYPPEEESERLFCCGENGKGQCGRSMQQQQQTFAACRLPRNSKILGLSCGSDHCLALLRRVGSRKQELWGWGSNACGQAGGTKHGAVCPAARLRMPKGIRVEGAFCGFASSGVTCSTSTLRAAEENEDS</sequence>
<evidence type="ECO:0000313" key="5">
    <source>
        <dbReference type="Proteomes" id="UP001642464"/>
    </source>
</evidence>
<evidence type="ECO:0000256" key="2">
    <source>
        <dbReference type="PROSITE-ProRule" id="PRU00235"/>
    </source>
</evidence>
<organism evidence="4 5">
    <name type="scientific">Durusdinium trenchii</name>
    <dbReference type="NCBI Taxonomy" id="1381693"/>
    <lineage>
        <taxon>Eukaryota</taxon>
        <taxon>Sar</taxon>
        <taxon>Alveolata</taxon>
        <taxon>Dinophyceae</taxon>
        <taxon>Suessiales</taxon>
        <taxon>Symbiodiniaceae</taxon>
        <taxon>Durusdinium</taxon>
    </lineage>
</organism>